<sequence>MQGTEVHDDAERSAYEITVDGVHAGHAFRELRDGRTVFTHTEIDDAFGGRGIGGELARGALDDVRAQGGLVVPECDFLAGWIARHPDYLDLVDPADRDRVRALAG</sequence>
<evidence type="ECO:0000313" key="2">
    <source>
        <dbReference type="EMBL" id="UZJ24899.1"/>
    </source>
</evidence>
<gene>
    <name evidence="2" type="ORF">RHODO2019_17660</name>
</gene>
<keyword evidence="3" id="KW-1185">Reference proteome</keyword>
<dbReference type="Gene3D" id="3.40.630.30">
    <property type="match status" value="1"/>
</dbReference>
<organism evidence="2 3">
    <name type="scientific">Rhodococcus antarcticus</name>
    <dbReference type="NCBI Taxonomy" id="2987751"/>
    <lineage>
        <taxon>Bacteria</taxon>
        <taxon>Bacillati</taxon>
        <taxon>Actinomycetota</taxon>
        <taxon>Actinomycetes</taxon>
        <taxon>Mycobacteriales</taxon>
        <taxon>Nocardiaceae</taxon>
        <taxon>Rhodococcus</taxon>
    </lineage>
</organism>
<name>A0ABY6NZQ8_9NOCA</name>
<dbReference type="EMBL" id="CP110615">
    <property type="protein sequence ID" value="UZJ24899.1"/>
    <property type="molecule type" value="Genomic_DNA"/>
</dbReference>
<dbReference type="Pfam" id="PF14542">
    <property type="entry name" value="Acetyltransf_CG"/>
    <property type="match status" value="1"/>
</dbReference>
<dbReference type="PROSITE" id="PS51729">
    <property type="entry name" value="GNAT_YJDJ"/>
    <property type="match status" value="1"/>
</dbReference>
<dbReference type="PANTHER" id="PTHR31435:SF10">
    <property type="entry name" value="BSR4717 PROTEIN"/>
    <property type="match status" value="1"/>
</dbReference>
<accession>A0ABY6NZQ8</accession>
<dbReference type="Proteomes" id="UP001164965">
    <property type="component" value="Chromosome"/>
</dbReference>
<dbReference type="InterPro" id="IPR045057">
    <property type="entry name" value="Gcn5-rel_NAT"/>
</dbReference>
<reference evidence="2" key="1">
    <citation type="submission" date="2022-10" db="EMBL/GenBank/DDBJ databases">
        <title>Rhodococcus sp.75.</title>
        <authorList>
            <person name="Sun M."/>
        </authorList>
    </citation>
    <scope>NUCLEOTIDE SEQUENCE</scope>
    <source>
        <strain evidence="2">75</strain>
    </source>
</reference>
<dbReference type="PANTHER" id="PTHR31435">
    <property type="entry name" value="PROTEIN NATD1"/>
    <property type="match status" value="1"/>
</dbReference>
<proteinExistence type="predicted"/>
<evidence type="ECO:0000313" key="3">
    <source>
        <dbReference type="Proteomes" id="UP001164965"/>
    </source>
</evidence>
<dbReference type="RefSeq" id="WP_265383005.1">
    <property type="nucleotide sequence ID" value="NZ_CP110615.1"/>
</dbReference>
<dbReference type="InterPro" id="IPR016181">
    <property type="entry name" value="Acyl_CoA_acyltransferase"/>
</dbReference>
<feature type="domain" description="N-acetyltransferase" evidence="1">
    <location>
        <begin position="7"/>
        <end position="93"/>
    </location>
</feature>
<protein>
    <submittedName>
        <fullName evidence="2">N-acetyltransferase</fullName>
    </submittedName>
</protein>
<dbReference type="InterPro" id="IPR031165">
    <property type="entry name" value="GNAT_YJDJ"/>
</dbReference>
<evidence type="ECO:0000259" key="1">
    <source>
        <dbReference type="PROSITE" id="PS51729"/>
    </source>
</evidence>
<dbReference type="SUPFAM" id="SSF55729">
    <property type="entry name" value="Acyl-CoA N-acyltransferases (Nat)"/>
    <property type="match status" value="1"/>
</dbReference>